<dbReference type="Proteomes" id="UP001144280">
    <property type="component" value="Unassembled WGS sequence"/>
</dbReference>
<dbReference type="EMBL" id="BSDI01000001">
    <property type="protein sequence ID" value="GLH95015.1"/>
    <property type="molecule type" value="Genomic_DNA"/>
</dbReference>
<evidence type="ECO:0000313" key="1">
    <source>
        <dbReference type="EMBL" id="GLH95015.1"/>
    </source>
</evidence>
<comment type="caution">
    <text evidence="1">The sequence shown here is derived from an EMBL/GenBank/DDBJ whole genome shotgun (WGS) entry which is preliminary data.</text>
</comment>
<organism evidence="1 2">
    <name type="scientific">Phytohabitans aurantiacus</name>
    <dbReference type="NCBI Taxonomy" id="3016789"/>
    <lineage>
        <taxon>Bacteria</taxon>
        <taxon>Bacillati</taxon>
        <taxon>Actinomycetota</taxon>
        <taxon>Actinomycetes</taxon>
        <taxon>Micromonosporales</taxon>
        <taxon>Micromonosporaceae</taxon>
    </lineage>
</organism>
<evidence type="ECO:0000313" key="2">
    <source>
        <dbReference type="Proteomes" id="UP001144280"/>
    </source>
</evidence>
<name>A0ABQ5QLC2_9ACTN</name>
<keyword evidence="2" id="KW-1185">Reference proteome</keyword>
<reference evidence="1" key="1">
    <citation type="submission" date="2022-12" db="EMBL/GenBank/DDBJ databases">
        <title>New Phytohabitans aurantiacus sp. RD004123 nov., an actinomycete isolated from soil.</title>
        <authorList>
            <person name="Triningsih D.W."/>
            <person name="Harunari E."/>
            <person name="Igarashi Y."/>
        </authorList>
    </citation>
    <scope>NUCLEOTIDE SEQUENCE</scope>
    <source>
        <strain evidence="1">RD004123</strain>
    </source>
</reference>
<gene>
    <name evidence="1" type="ORF">Pa4123_02870</name>
</gene>
<proteinExistence type="predicted"/>
<protein>
    <submittedName>
        <fullName evidence="1">Uncharacterized protein</fullName>
    </submittedName>
</protein>
<accession>A0ABQ5QLC2</accession>
<sequence>MPAVRGWWRRNLWGLLALVPVFALAVGPSAKEGIDRFNRFETYRPITVGADGWADFAGVRIKLVEVTPTTDAKTFGGDPFVLTGGLTLWRVTITIEAPSTNALAGCAVKLEDKEGRIYGSDPSEVDAARLPYPGCMPEDDKAPPPFQVLNYFVMPESASPAAVRITRSTETPRYIRFPVGG</sequence>